<gene>
    <name evidence="2" type="ORF">CHX27_05745</name>
</gene>
<evidence type="ECO:0000313" key="2">
    <source>
        <dbReference type="EMBL" id="OYQ45564.1"/>
    </source>
</evidence>
<feature type="domain" description="DUF4369" evidence="1">
    <location>
        <begin position="29"/>
        <end position="126"/>
    </location>
</feature>
<proteinExistence type="predicted"/>
<dbReference type="PROSITE" id="PS51257">
    <property type="entry name" value="PROKAR_LIPOPROTEIN"/>
    <property type="match status" value="1"/>
</dbReference>
<dbReference type="RefSeq" id="WP_094485808.1">
    <property type="nucleotide sequence ID" value="NZ_NOXX01000179.1"/>
</dbReference>
<protein>
    <recommendedName>
        <fullName evidence="1">DUF4369 domain-containing protein</fullName>
    </recommendedName>
</protein>
<sequence length="239" mass="27494">MRHIFIGALMALALVSCKDGKKATGNLLVTGTIKDLKTGKLYLKEQADTTLVTIDSLIVDGDSSFEFDVKLDSPKMLFLFLDRGVTNSIDDVVPFFAEKGKINIETNLKAFYADAKITGSENQKLLEEYKKIQSRYRSINLDLQQQRLNAIRFNKTFRLDSIDKASKDIVKKIYLMGINFSLNHRDKEVVPFIVTTELYDMSFKYLDTIYKNLDPKVLKTRDGKKLQKLYELRKQIEQQ</sequence>
<keyword evidence="3" id="KW-1185">Reference proteome</keyword>
<dbReference type="AlphaFoldDB" id="A0A255ZXE5"/>
<comment type="caution">
    <text evidence="2">The sequence shown here is derived from an EMBL/GenBank/DDBJ whole genome shotgun (WGS) entry which is preliminary data.</text>
</comment>
<dbReference type="OrthoDB" id="1143206at2"/>
<dbReference type="InterPro" id="IPR025380">
    <property type="entry name" value="DUF4369"/>
</dbReference>
<evidence type="ECO:0000313" key="3">
    <source>
        <dbReference type="Proteomes" id="UP000216035"/>
    </source>
</evidence>
<accession>A0A255ZXE5</accession>
<evidence type="ECO:0000259" key="1">
    <source>
        <dbReference type="Pfam" id="PF14289"/>
    </source>
</evidence>
<organism evidence="2 3">
    <name type="scientific">Flavobacterium aurantiibacter</name>
    <dbReference type="NCBI Taxonomy" id="2023067"/>
    <lineage>
        <taxon>Bacteria</taxon>
        <taxon>Pseudomonadati</taxon>
        <taxon>Bacteroidota</taxon>
        <taxon>Flavobacteriia</taxon>
        <taxon>Flavobacteriales</taxon>
        <taxon>Flavobacteriaceae</taxon>
        <taxon>Flavobacterium</taxon>
    </lineage>
</organism>
<dbReference type="Proteomes" id="UP000216035">
    <property type="component" value="Unassembled WGS sequence"/>
</dbReference>
<name>A0A255ZXE5_9FLAO</name>
<dbReference type="EMBL" id="NOXX01000179">
    <property type="protein sequence ID" value="OYQ45564.1"/>
    <property type="molecule type" value="Genomic_DNA"/>
</dbReference>
<reference evidence="2 3" key="1">
    <citation type="submission" date="2017-07" db="EMBL/GenBank/DDBJ databases">
        <title>Flavobacterium cyanobacteriorum sp. nov., isolated from cyanobacterial aggregates in a eutrophic lake.</title>
        <authorList>
            <person name="Cai H."/>
        </authorList>
    </citation>
    <scope>NUCLEOTIDE SEQUENCE [LARGE SCALE GENOMIC DNA]</scope>
    <source>
        <strain evidence="2 3">TH167</strain>
    </source>
</reference>
<dbReference type="Pfam" id="PF14289">
    <property type="entry name" value="DUF4369"/>
    <property type="match status" value="1"/>
</dbReference>